<dbReference type="OrthoDB" id="9804366at2"/>
<comment type="similarity">
    <text evidence="2">Belongs to the class-V pyridoxal-phosphate-dependent aminotransferase family. Csd subfamily.</text>
</comment>
<dbReference type="Gene3D" id="3.90.1150.10">
    <property type="entry name" value="Aspartate Aminotransferase, domain 1"/>
    <property type="match status" value="1"/>
</dbReference>
<keyword evidence="8" id="KW-1185">Reference proteome</keyword>
<dbReference type="PANTHER" id="PTHR43586:SF8">
    <property type="entry name" value="CYSTEINE DESULFURASE 1, CHLOROPLASTIC"/>
    <property type="match status" value="1"/>
</dbReference>
<evidence type="ECO:0000256" key="1">
    <source>
        <dbReference type="ARBA" id="ARBA00001933"/>
    </source>
</evidence>
<name>A0A1B8RTH7_9CLOT</name>
<dbReference type="GO" id="GO:0008483">
    <property type="term" value="F:transaminase activity"/>
    <property type="evidence" value="ECO:0007669"/>
    <property type="project" value="UniProtKB-KW"/>
</dbReference>
<dbReference type="Proteomes" id="UP000092714">
    <property type="component" value="Unassembled WGS sequence"/>
</dbReference>
<dbReference type="RefSeq" id="WP_027099443.1">
    <property type="nucleotide sequence ID" value="NZ_CABHIH010000001.1"/>
</dbReference>
<dbReference type="EMBL" id="MAPZ01000009">
    <property type="protein sequence ID" value="OBY12143.1"/>
    <property type="molecule type" value="Genomic_DNA"/>
</dbReference>
<sequence>MHMNEKVVNFHDILMGVDAKVEILGGVKIRAVNFDNAATTPPFKCVLDSIINLSEYYGSIGRGAGQKAEVTTRIYSKTREYLLDFFNIKDKERYTVIYVSNATDGINTLARVLIKDKNDVVISTRMEHHSNDLPWRRQCKVDYIEVDERGRLKINELEEKLIKYKGRVKYVTVTGASNVTGYINDIHKIAQIVHKYKAKIIVDGAQLVPHIRVDMSGKEKDESIDFLVFSGHKLYAPFGSGVIVGLKDEFEEKVPDNEGGGTVNIVLDNSIEYLSPPEKDEAGSPNYFGVVAITKALEELDKIGFDNIKNHEIQLRDKLICGLCSIPRVKTYGDIVNREDRLGIGVFNIDSIYHQKVAEKLAKHYGISVRQGWFCAHPYCRRLMNISEKDTLMLMNNKGMPGMIRASFGIYNDISEVDYFLNAVEDISMKK</sequence>
<evidence type="ECO:0000256" key="4">
    <source>
        <dbReference type="ARBA" id="ARBA00050776"/>
    </source>
</evidence>
<dbReference type="InterPro" id="IPR015421">
    <property type="entry name" value="PyrdxlP-dep_Trfase_major"/>
</dbReference>
<feature type="domain" description="Aminotransferase class V" evidence="6">
    <location>
        <begin position="32"/>
        <end position="420"/>
    </location>
</feature>
<dbReference type="SUPFAM" id="SSF53383">
    <property type="entry name" value="PLP-dependent transferases"/>
    <property type="match status" value="1"/>
</dbReference>
<gene>
    <name evidence="7" type="ORF">CP373A1_00690</name>
</gene>
<dbReference type="InterPro" id="IPR015424">
    <property type="entry name" value="PyrdxlP-dep_Trfase"/>
</dbReference>
<dbReference type="InterPro" id="IPR015422">
    <property type="entry name" value="PyrdxlP-dep_Trfase_small"/>
</dbReference>
<proteinExistence type="inferred from homology"/>
<dbReference type="InterPro" id="IPR000192">
    <property type="entry name" value="Aminotrans_V_dom"/>
</dbReference>
<dbReference type="InterPro" id="IPR020578">
    <property type="entry name" value="Aminotrans_V_PyrdxlP_BS"/>
</dbReference>
<keyword evidence="7" id="KW-0032">Aminotransferase</keyword>
<dbReference type="eggNOG" id="COG0520">
    <property type="taxonomic scope" value="Bacteria"/>
</dbReference>
<dbReference type="AlphaFoldDB" id="A0A1B8RTH7"/>
<dbReference type="GeneID" id="42777291"/>
<keyword evidence="3" id="KW-0663">Pyridoxal phosphate</keyword>
<comment type="caution">
    <text evidence="7">The sequence shown here is derived from an EMBL/GenBank/DDBJ whole genome shotgun (WGS) entry which is preliminary data.</text>
</comment>
<dbReference type="GO" id="GO:0031071">
    <property type="term" value="F:cysteine desulfurase activity"/>
    <property type="evidence" value="ECO:0007669"/>
    <property type="project" value="UniProtKB-EC"/>
</dbReference>
<evidence type="ECO:0000313" key="7">
    <source>
        <dbReference type="EMBL" id="OBY12143.1"/>
    </source>
</evidence>
<comment type="cofactor">
    <cofactor evidence="1 5">
        <name>pyridoxal 5'-phosphate</name>
        <dbReference type="ChEBI" id="CHEBI:597326"/>
    </cofactor>
</comment>
<evidence type="ECO:0000259" key="6">
    <source>
        <dbReference type="Pfam" id="PF00266"/>
    </source>
</evidence>
<accession>A0A1B8RTH7</accession>
<keyword evidence="7" id="KW-0808">Transferase</keyword>
<comment type="catalytic activity">
    <reaction evidence="4">
        <text>(sulfur carrier)-H + L-cysteine = (sulfur carrier)-SH + L-alanine</text>
        <dbReference type="Rhea" id="RHEA:43892"/>
        <dbReference type="Rhea" id="RHEA-COMP:14737"/>
        <dbReference type="Rhea" id="RHEA-COMP:14739"/>
        <dbReference type="ChEBI" id="CHEBI:29917"/>
        <dbReference type="ChEBI" id="CHEBI:35235"/>
        <dbReference type="ChEBI" id="CHEBI:57972"/>
        <dbReference type="ChEBI" id="CHEBI:64428"/>
        <dbReference type="EC" id="2.8.1.7"/>
    </reaction>
</comment>
<dbReference type="Gene3D" id="3.40.640.10">
    <property type="entry name" value="Type I PLP-dependent aspartate aminotransferase-like (Major domain)"/>
    <property type="match status" value="1"/>
</dbReference>
<organism evidence="7 8">
    <name type="scientific">Clostridium paraputrificum</name>
    <dbReference type="NCBI Taxonomy" id="29363"/>
    <lineage>
        <taxon>Bacteria</taxon>
        <taxon>Bacillati</taxon>
        <taxon>Bacillota</taxon>
        <taxon>Clostridia</taxon>
        <taxon>Eubacteriales</taxon>
        <taxon>Clostridiaceae</taxon>
        <taxon>Clostridium</taxon>
    </lineage>
</organism>
<dbReference type="PANTHER" id="PTHR43586">
    <property type="entry name" value="CYSTEINE DESULFURASE"/>
    <property type="match status" value="1"/>
</dbReference>
<evidence type="ECO:0000256" key="3">
    <source>
        <dbReference type="ARBA" id="ARBA00022898"/>
    </source>
</evidence>
<evidence type="ECO:0000256" key="2">
    <source>
        <dbReference type="ARBA" id="ARBA00010447"/>
    </source>
</evidence>
<evidence type="ECO:0000313" key="8">
    <source>
        <dbReference type="Proteomes" id="UP000092714"/>
    </source>
</evidence>
<dbReference type="Pfam" id="PF00266">
    <property type="entry name" value="Aminotran_5"/>
    <property type="match status" value="1"/>
</dbReference>
<evidence type="ECO:0000256" key="5">
    <source>
        <dbReference type="RuleBase" id="RU004504"/>
    </source>
</evidence>
<dbReference type="PROSITE" id="PS00595">
    <property type="entry name" value="AA_TRANSFER_CLASS_5"/>
    <property type="match status" value="1"/>
</dbReference>
<protein>
    <submittedName>
        <fullName evidence="7">Aminotransferase class V</fullName>
    </submittedName>
</protein>
<reference evidence="7 8" key="1">
    <citation type="submission" date="2016-06" db="EMBL/GenBank/DDBJ databases">
        <authorList>
            <person name="Kjaerup R.B."/>
            <person name="Dalgaard T.S."/>
            <person name="Juul-Madsen H.R."/>
        </authorList>
    </citation>
    <scope>NUCLEOTIDE SEQUENCE [LARGE SCALE GENOMIC DNA]</scope>
    <source>
        <strain evidence="7 8">373-A1</strain>
    </source>
</reference>